<evidence type="ECO:0000256" key="7">
    <source>
        <dbReference type="ARBA" id="ARBA00022605"/>
    </source>
</evidence>
<reference evidence="14 15" key="1">
    <citation type="submission" date="2013-02" db="EMBL/GenBank/DDBJ databases">
        <title>Genome sequence of Clostridium saccharoperbutylacetonicum N1-4(HMT).</title>
        <authorList>
            <person name="Poehlein A."/>
            <person name="Daniel R."/>
        </authorList>
    </citation>
    <scope>NUCLEOTIDE SEQUENCE [LARGE SCALE GENOMIC DNA]</scope>
    <source>
        <strain evidence="15">N1-4(HMT)</strain>
    </source>
</reference>
<dbReference type="InterPro" id="IPR045304">
    <property type="entry name" value="LbH_SAT"/>
</dbReference>
<dbReference type="HOGENOM" id="CLU_051638_10_1_9"/>
<keyword evidence="10" id="KW-0198">Cysteine biosynthesis</keyword>
<comment type="similarity">
    <text evidence="3 13">Belongs to the transferase hexapeptide repeat family.</text>
</comment>
<dbReference type="OrthoDB" id="9801456at2"/>
<comment type="pathway">
    <text evidence="2">Amino-acid biosynthesis; L-cysteine biosynthesis; L-cysteine from L-serine: step 1/2.</text>
</comment>
<dbReference type="InterPro" id="IPR011004">
    <property type="entry name" value="Trimer_LpxA-like_sf"/>
</dbReference>
<dbReference type="STRING" id="36745.CLSAP_48860"/>
<dbReference type="Gene3D" id="2.160.10.10">
    <property type="entry name" value="Hexapeptide repeat proteins"/>
    <property type="match status" value="1"/>
</dbReference>
<comment type="catalytic activity">
    <reaction evidence="12 13">
        <text>L-serine + acetyl-CoA = O-acetyl-L-serine + CoA</text>
        <dbReference type="Rhea" id="RHEA:24560"/>
        <dbReference type="ChEBI" id="CHEBI:33384"/>
        <dbReference type="ChEBI" id="CHEBI:57287"/>
        <dbReference type="ChEBI" id="CHEBI:57288"/>
        <dbReference type="ChEBI" id="CHEBI:58340"/>
        <dbReference type="EC" id="2.3.1.30"/>
    </reaction>
</comment>
<evidence type="ECO:0000256" key="12">
    <source>
        <dbReference type="ARBA" id="ARBA00049486"/>
    </source>
</evidence>
<evidence type="ECO:0000256" key="3">
    <source>
        <dbReference type="ARBA" id="ARBA00007274"/>
    </source>
</evidence>
<dbReference type="Gene3D" id="1.10.3130.10">
    <property type="entry name" value="serine acetyltransferase, domain 1"/>
    <property type="match status" value="1"/>
</dbReference>
<dbReference type="PROSITE" id="PS00101">
    <property type="entry name" value="HEXAPEP_TRANSFERASES"/>
    <property type="match status" value="1"/>
</dbReference>
<evidence type="ECO:0000256" key="5">
    <source>
        <dbReference type="ARBA" id="ARBA00018522"/>
    </source>
</evidence>
<dbReference type="InterPro" id="IPR053376">
    <property type="entry name" value="Serine_acetyltransferase"/>
</dbReference>
<dbReference type="UniPathway" id="UPA00136">
    <property type="reaction ID" value="UER00199"/>
</dbReference>
<evidence type="ECO:0000313" key="14">
    <source>
        <dbReference type="EMBL" id="AGF58881.1"/>
    </source>
</evidence>
<dbReference type="Pfam" id="PF00132">
    <property type="entry name" value="Hexapep"/>
    <property type="match status" value="1"/>
</dbReference>
<keyword evidence="7" id="KW-0028">Amino-acid biosynthesis</keyword>
<dbReference type="EC" id="2.3.1.30" evidence="4 13"/>
<dbReference type="CDD" id="cd03354">
    <property type="entry name" value="LbH_SAT"/>
    <property type="match status" value="1"/>
</dbReference>
<dbReference type="InterPro" id="IPR042122">
    <property type="entry name" value="Ser_AcTrfase_N_sf"/>
</dbReference>
<dbReference type="GO" id="GO:0006535">
    <property type="term" value="P:cysteine biosynthetic process from serine"/>
    <property type="evidence" value="ECO:0007669"/>
    <property type="project" value="InterPro"/>
</dbReference>
<dbReference type="PANTHER" id="PTHR42811">
    <property type="entry name" value="SERINE ACETYLTRANSFERASE"/>
    <property type="match status" value="1"/>
</dbReference>
<keyword evidence="15" id="KW-1185">Reference proteome</keyword>
<keyword evidence="11 13" id="KW-0012">Acyltransferase</keyword>
<dbReference type="FunFam" id="1.10.3130.10:FF:000003">
    <property type="entry name" value="Serine acetyltransferase"/>
    <property type="match status" value="1"/>
</dbReference>
<accession>M1MW95</accession>
<dbReference type="GO" id="GO:0009001">
    <property type="term" value="F:serine O-acetyltransferase activity"/>
    <property type="evidence" value="ECO:0007669"/>
    <property type="project" value="UniProtKB-EC"/>
</dbReference>
<evidence type="ECO:0000256" key="4">
    <source>
        <dbReference type="ARBA" id="ARBA00013266"/>
    </source>
</evidence>
<dbReference type="PIRSF" id="PIRSF000441">
    <property type="entry name" value="CysE"/>
    <property type="match status" value="1"/>
</dbReference>
<dbReference type="AlphaFoldDB" id="M1MW95"/>
<dbReference type="PATRIC" id="fig|931276.5.peg.5181"/>
<dbReference type="SUPFAM" id="SSF51161">
    <property type="entry name" value="Trimeric LpxA-like enzymes"/>
    <property type="match status" value="1"/>
</dbReference>
<evidence type="ECO:0000256" key="13">
    <source>
        <dbReference type="PIRNR" id="PIRNR000441"/>
    </source>
</evidence>
<evidence type="ECO:0000256" key="9">
    <source>
        <dbReference type="ARBA" id="ARBA00022737"/>
    </source>
</evidence>
<evidence type="ECO:0000313" key="15">
    <source>
        <dbReference type="Proteomes" id="UP000011728"/>
    </source>
</evidence>
<dbReference type="FunFam" id="2.160.10.10:FF:000007">
    <property type="entry name" value="Serine acetyltransferase"/>
    <property type="match status" value="1"/>
</dbReference>
<dbReference type="KEGG" id="csr:Cspa_c51300"/>
<proteinExistence type="inferred from homology"/>
<dbReference type="InterPro" id="IPR001451">
    <property type="entry name" value="Hexapep"/>
</dbReference>
<evidence type="ECO:0000256" key="1">
    <source>
        <dbReference type="ARBA" id="ARBA00004496"/>
    </source>
</evidence>
<evidence type="ECO:0000256" key="10">
    <source>
        <dbReference type="ARBA" id="ARBA00023192"/>
    </source>
</evidence>
<sequence length="195" mass="21291">MFKKLNYDLERVLKEDPAAKSKLEVLLLYPCIHALISYRMAHFLYLKKRYFLARLLSQLSRFTTGIEIHPGAQIGKGLFIDHGMGVVIGETAEIGDNVTIYHGVTLGGTGKDKGKRHPTVEDDVLIGTGAKVLGPITIGKGAKIGANAVVVKNVPPKATAIGNAAKNIERFPTSTIIEINDIKGRKKKIFNEMVI</sequence>
<gene>
    <name evidence="14" type="primary">cysE</name>
    <name evidence="14" type="ORF">Cspa_c51300</name>
</gene>
<organism evidence="14 15">
    <name type="scientific">Clostridium saccharoperbutylacetonicum N1-4(HMT)</name>
    <dbReference type="NCBI Taxonomy" id="931276"/>
    <lineage>
        <taxon>Bacteria</taxon>
        <taxon>Bacillati</taxon>
        <taxon>Bacillota</taxon>
        <taxon>Clostridia</taxon>
        <taxon>Eubacteriales</taxon>
        <taxon>Clostridiaceae</taxon>
        <taxon>Clostridium</taxon>
    </lineage>
</organism>
<evidence type="ECO:0000256" key="11">
    <source>
        <dbReference type="ARBA" id="ARBA00023315"/>
    </source>
</evidence>
<keyword evidence="6" id="KW-0963">Cytoplasm</keyword>
<dbReference type="GO" id="GO:0005737">
    <property type="term" value="C:cytoplasm"/>
    <property type="evidence" value="ECO:0007669"/>
    <property type="project" value="UniProtKB-SubCell"/>
</dbReference>
<name>M1MW95_9CLOT</name>
<evidence type="ECO:0000256" key="6">
    <source>
        <dbReference type="ARBA" id="ARBA00022490"/>
    </source>
</evidence>
<comment type="subcellular location">
    <subcellularLocation>
        <location evidence="1">Cytoplasm</location>
    </subcellularLocation>
</comment>
<dbReference type="NCBIfam" id="TIGR01172">
    <property type="entry name" value="cysE"/>
    <property type="match status" value="1"/>
</dbReference>
<protein>
    <recommendedName>
        <fullName evidence="5 13">Serine acetyltransferase</fullName>
        <ecNumber evidence="4 13">2.3.1.30</ecNumber>
    </recommendedName>
</protein>
<evidence type="ECO:0000256" key="8">
    <source>
        <dbReference type="ARBA" id="ARBA00022679"/>
    </source>
</evidence>
<dbReference type="eggNOG" id="COG1045">
    <property type="taxonomic scope" value="Bacteria"/>
</dbReference>
<dbReference type="RefSeq" id="WP_015395189.1">
    <property type="nucleotide sequence ID" value="NC_020291.1"/>
</dbReference>
<dbReference type="EMBL" id="CP004121">
    <property type="protein sequence ID" value="AGF58881.1"/>
    <property type="molecule type" value="Genomic_DNA"/>
</dbReference>
<keyword evidence="9" id="KW-0677">Repeat</keyword>
<dbReference type="Proteomes" id="UP000011728">
    <property type="component" value="Chromosome"/>
</dbReference>
<dbReference type="InterPro" id="IPR005881">
    <property type="entry name" value="Ser_O-AcTrfase"/>
</dbReference>
<dbReference type="NCBIfam" id="NF041874">
    <property type="entry name" value="EPS_EpsC"/>
    <property type="match status" value="1"/>
</dbReference>
<dbReference type="InterPro" id="IPR018357">
    <property type="entry name" value="Hexapep_transf_CS"/>
</dbReference>
<evidence type="ECO:0000256" key="2">
    <source>
        <dbReference type="ARBA" id="ARBA00004876"/>
    </source>
</evidence>
<keyword evidence="8 13" id="KW-0808">Transferase</keyword>